<evidence type="ECO:0000256" key="3">
    <source>
        <dbReference type="ARBA" id="ARBA00022448"/>
    </source>
</evidence>
<feature type="transmembrane region" description="Helical" evidence="8">
    <location>
        <begin position="368"/>
        <end position="388"/>
    </location>
</feature>
<evidence type="ECO:0000313" key="11">
    <source>
        <dbReference type="Proteomes" id="UP000063434"/>
    </source>
</evidence>
<dbReference type="AlphaFoldDB" id="A0A109L3H3"/>
<comment type="caution">
    <text evidence="10">The sequence shown here is derived from an EMBL/GenBank/DDBJ whole genome shotgun (WGS) entry which is preliminary data.</text>
</comment>
<name>A0A109L3H3_PSEFL</name>
<evidence type="ECO:0000256" key="4">
    <source>
        <dbReference type="ARBA" id="ARBA00022475"/>
    </source>
</evidence>
<feature type="transmembrane region" description="Helical" evidence="8">
    <location>
        <begin position="256"/>
        <end position="279"/>
    </location>
</feature>
<evidence type="ECO:0000256" key="5">
    <source>
        <dbReference type="ARBA" id="ARBA00022692"/>
    </source>
</evidence>
<protein>
    <submittedName>
        <fullName evidence="10">Inner membrane protein YjiY</fullName>
    </submittedName>
</protein>
<keyword evidence="4" id="KW-1003">Cell membrane</keyword>
<feature type="transmembrane region" description="Helical" evidence="8">
    <location>
        <begin position="224"/>
        <end position="244"/>
    </location>
</feature>
<dbReference type="RefSeq" id="WP_054896154.1">
    <property type="nucleotide sequence ID" value="NZ_JAEACS010000013.1"/>
</dbReference>
<organism evidence="10 11">
    <name type="scientific">Pseudomonas fluorescens</name>
    <dbReference type="NCBI Taxonomy" id="294"/>
    <lineage>
        <taxon>Bacteria</taxon>
        <taxon>Pseudomonadati</taxon>
        <taxon>Pseudomonadota</taxon>
        <taxon>Gammaproteobacteria</taxon>
        <taxon>Pseudomonadales</taxon>
        <taxon>Pseudomonadaceae</taxon>
        <taxon>Pseudomonas</taxon>
    </lineage>
</organism>
<feature type="transmembrane region" description="Helical" evidence="8">
    <location>
        <begin position="12"/>
        <end position="29"/>
    </location>
</feature>
<dbReference type="EMBL" id="LCYC01000062">
    <property type="protein sequence ID" value="KWV71396.1"/>
    <property type="molecule type" value="Genomic_DNA"/>
</dbReference>
<dbReference type="PATRIC" id="fig|294.192.peg.1386"/>
<feature type="transmembrane region" description="Helical" evidence="8">
    <location>
        <begin position="468"/>
        <end position="492"/>
    </location>
</feature>
<feature type="transmembrane region" description="Helical" evidence="8">
    <location>
        <begin position="576"/>
        <end position="597"/>
    </location>
</feature>
<evidence type="ECO:0000256" key="6">
    <source>
        <dbReference type="ARBA" id="ARBA00022989"/>
    </source>
</evidence>
<dbReference type="Pfam" id="PF02554">
    <property type="entry name" value="CstA"/>
    <property type="match status" value="1"/>
</dbReference>
<evidence type="ECO:0000256" key="1">
    <source>
        <dbReference type="ARBA" id="ARBA00004651"/>
    </source>
</evidence>
<keyword evidence="3" id="KW-0813">Transport</keyword>
<feature type="transmembrane region" description="Helical" evidence="8">
    <location>
        <begin position="641"/>
        <end position="663"/>
    </location>
</feature>
<dbReference type="InterPro" id="IPR051605">
    <property type="entry name" value="CstA"/>
</dbReference>
<feature type="transmembrane region" description="Helical" evidence="8">
    <location>
        <begin position="192"/>
        <end position="212"/>
    </location>
</feature>
<reference evidence="10 11" key="1">
    <citation type="submission" date="2015-05" db="EMBL/GenBank/DDBJ databases">
        <title>A genomic and transcriptomic approach to investigate the blue pigment phenotype in Pseudomonas fluorescens.</title>
        <authorList>
            <person name="Andreani N.A."/>
            <person name="Cardazzo B."/>
        </authorList>
    </citation>
    <scope>NUCLEOTIDE SEQUENCE [LARGE SCALE GENOMIC DNA]</scope>
    <source>
        <strain evidence="10 11">Ps_40</strain>
    </source>
</reference>
<feature type="transmembrane region" description="Helical" evidence="8">
    <location>
        <begin position="291"/>
        <end position="308"/>
    </location>
</feature>
<feature type="transmembrane region" description="Helical" evidence="8">
    <location>
        <begin position="96"/>
        <end position="116"/>
    </location>
</feature>
<gene>
    <name evidence="10" type="primary">yjiY</name>
    <name evidence="10" type="ORF">PFL603g_06079</name>
</gene>
<feature type="transmembrane region" description="Helical" evidence="8">
    <location>
        <begin position="513"/>
        <end position="532"/>
    </location>
</feature>
<feature type="transmembrane region" description="Helical" evidence="8">
    <location>
        <begin position="328"/>
        <end position="348"/>
    </location>
</feature>
<evidence type="ECO:0000256" key="2">
    <source>
        <dbReference type="ARBA" id="ARBA00007755"/>
    </source>
</evidence>
<comment type="subcellular location">
    <subcellularLocation>
        <location evidence="1">Cell membrane</location>
        <topology evidence="1">Multi-pass membrane protein</topology>
    </subcellularLocation>
</comment>
<dbReference type="Proteomes" id="UP000063434">
    <property type="component" value="Unassembled WGS sequence"/>
</dbReference>
<comment type="similarity">
    <text evidence="2">Belongs to the peptide transporter carbon starvation (CstA) (TC 2.A.114) family.</text>
</comment>
<evidence type="ECO:0000256" key="7">
    <source>
        <dbReference type="ARBA" id="ARBA00023136"/>
    </source>
</evidence>
<feature type="transmembrane region" description="Helical" evidence="8">
    <location>
        <begin position="35"/>
        <end position="55"/>
    </location>
</feature>
<keyword evidence="6 8" id="KW-1133">Transmembrane helix</keyword>
<sequence>MKNNNSLLRHLPWLVLAIVGACALGVVALRRGEAINALWIVVAAVAIYLVAYRYYSLFIANNVMQLDPRRATPAVVNNDGLDYVPTNKHILFGHHFAAIAGAGPLVGPVLAAQMGYLPGTLWLIAGVVLAGAVQDFMVLFLSTRRNGRSLGDMVREEMGRIPGTIALFGCFLIMIIILAVLALIVVKALAESPWGIFTVMATIPIAMFMGIYMRYIRPGRIGEISIIGVLLLLGSIWLGGQIAADPEWAKAFTFTGIQITWMLIGYGFVAAVLPVWLILAPRDYLSTFLKIGTIIALAIGILVTMPDLKMPALTQFIDGTGPVWKGGLFPFLFITIACGAVSGFHALISSGTTPKLLASESHARYIGYGGMLMESFVAIMAMVAASVIEPGVYFAMNSPAAIVGTDVVTVAQTVSSWGFAITPEALSAVAHDIGETTILARAGGAPTLAVGIAQILHSVLPGENTMAFWYHFAILFEALFILTAVDAGTRAGRFMLQDLLGSFVPALKRTESWTANLIATAGCVAMWGYLLYQGVIDPLGGINTLWPLFGISNQMLAGIALMLATVVLIKMKRQRYIWVTMLPAVWLLICTTTAGFIKLFDANPAIGFLSLAKKYSDALANGQILAPAKSIDQMQHVIWNAYTNATLTALFLFVVFSILFYALKVGVAAWGNKERTDKEAPFQAVPDA</sequence>
<keyword evidence="5 8" id="KW-0812">Transmembrane</keyword>
<accession>A0A109L3H3</accession>
<dbReference type="GO" id="GO:0005886">
    <property type="term" value="C:plasma membrane"/>
    <property type="evidence" value="ECO:0007669"/>
    <property type="project" value="UniProtKB-SubCell"/>
</dbReference>
<feature type="transmembrane region" description="Helical" evidence="8">
    <location>
        <begin position="122"/>
        <end position="142"/>
    </location>
</feature>
<evidence type="ECO:0000313" key="10">
    <source>
        <dbReference type="EMBL" id="KWV71396.1"/>
    </source>
</evidence>
<dbReference type="InterPro" id="IPR003706">
    <property type="entry name" value="CstA_N"/>
</dbReference>
<dbReference type="GO" id="GO:0009267">
    <property type="term" value="P:cellular response to starvation"/>
    <property type="evidence" value="ECO:0007669"/>
    <property type="project" value="InterPro"/>
</dbReference>
<keyword evidence="7 8" id="KW-0472">Membrane</keyword>
<evidence type="ECO:0000256" key="8">
    <source>
        <dbReference type="SAM" id="Phobius"/>
    </source>
</evidence>
<dbReference type="PROSITE" id="PS51257">
    <property type="entry name" value="PROKAR_LIPOPROTEIN"/>
    <property type="match status" value="1"/>
</dbReference>
<dbReference type="PANTHER" id="PTHR30252">
    <property type="entry name" value="INNER MEMBRANE PEPTIDE TRANSPORTER"/>
    <property type="match status" value="1"/>
</dbReference>
<feature type="transmembrane region" description="Helical" evidence="8">
    <location>
        <begin position="544"/>
        <end position="569"/>
    </location>
</feature>
<dbReference type="GeneID" id="86982503"/>
<evidence type="ECO:0000259" key="9">
    <source>
        <dbReference type="Pfam" id="PF02554"/>
    </source>
</evidence>
<feature type="domain" description="CstA N-terminal" evidence="9">
    <location>
        <begin position="36"/>
        <end position="594"/>
    </location>
</feature>
<dbReference type="PANTHER" id="PTHR30252:SF3">
    <property type="entry name" value="PYRUVATE_PROTON SYMPORTER BTST"/>
    <property type="match status" value="1"/>
</dbReference>
<proteinExistence type="inferred from homology"/>
<feature type="transmembrane region" description="Helical" evidence="8">
    <location>
        <begin position="163"/>
        <end position="186"/>
    </location>
</feature>